<keyword evidence="1" id="KW-0812">Transmembrane</keyword>
<keyword evidence="1" id="KW-0472">Membrane</keyword>
<name>A0A5C6ER87_9BACT</name>
<evidence type="ECO:0000313" key="2">
    <source>
        <dbReference type="EMBL" id="TWU51448.1"/>
    </source>
</evidence>
<proteinExistence type="predicted"/>
<feature type="transmembrane region" description="Helical" evidence="1">
    <location>
        <begin position="6"/>
        <end position="37"/>
    </location>
</feature>
<gene>
    <name evidence="2" type="ORF">Poly59_30400</name>
</gene>
<organism evidence="2 3">
    <name type="scientific">Rubripirellula reticaptiva</name>
    <dbReference type="NCBI Taxonomy" id="2528013"/>
    <lineage>
        <taxon>Bacteria</taxon>
        <taxon>Pseudomonadati</taxon>
        <taxon>Planctomycetota</taxon>
        <taxon>Planctomycetia</taxon>
        <taxon>Pirellulales</taxon>
        <taxon>Pirellulaceae</taxon>
        <taxon>Rubripirellula</taxon>
    </lineage>
</organism>
<comment type="caution">
    <text evidence="2">The sequence shown here is derived from an EMBL/GenBank/DDBJ whole genome shotgun (WGS) entry which is preliminary data.</text>
</comment>
<sequence>MTIRYLLFLTALTAAVSVVWVSNWAIGAFLAAAALLLASTHLRGNIPKQRTLRRSAVLSAVVLVYTLAVGPALAIAHVCNKLPTSVHETKVVGTMFPMQARVIDSVAITGAPNGNSLTCDIIADYVYNWRRVGGTCRRFLTVLRGEP</sequence>
<protein>
    <submittedName>
        <fullName evidence="2">Uncharacterized protein</fullName>
    </submittedName>
</protein>
<dbReference type="Proteomes" id="UP000317977">
    <property type="component" value="Unassembled WGS sequence"/>
</dbReference>
<accession>A0A5C6ER87</accession>
<evidence type="ECO:0000313" key="3">
    <source>
        <dbReference type="Proteomes" id="UP000317977"/>
    </source>
</evidence>
<dbReference type="AlphaFoldDB" id="A0A5C6ER87"/>
<feature type="transmembrane region" description="Helical" evidence="1">
    <location>
        <begin position="57"/>
        <end position="78"/>
    </location>
</feature>
<keyword evidence="3" id="KW-1185">Reference proteome</keyword>
<keyword evidence="1" id="KW-1133">Transmembrane helix</keyword>
<evidence type="ECO:0000256" key="1">
    <source>
        <dbReference type="SAM" id="Phobius"/>
    </source>
</evidence>
<reference evidence="2 3" key="1">
    <citation type="submission" date="2019-02" db="EMBL/GenBank/DDBJ databases">
        <title>Deep-cultivation of Planctomycetes and their phenomic and genomic characterization uncovers novel biology.</title>
        <authorList>
            <person name="Wiegand S."/>
            <person name="Jogler M."/>
            <person name="Boedeker C."/>
            <person name="Pinto D."/>
            <person name="Vollmers J."/>
            <person name="Rivas-Marin E."/>
            <person name="Kohn T."/>
            <person name="Peeters S.H."/>
            <person name="Heuer A."/>
            <person name="Rast P."/>
            <person name="Oberbeckmann S."/>
            <person name="Bunk B."/>
            <person name="Jeske O."/>
            <person name="Meyerdierks A."/>
            <person name="Storesund J.E."/>
            <person name="Kallscheuer N."/>
            <person name="Luecker S."/>
            <person name="Lage O.M."/>
            <person name="Pohl T."/>
            <person name="Merkel B.J."/>
            <person name="Hornburger P."/>
            <person name="Mueller R.-W."/>
            <person name="Bruemmer F."/>
            <person name="Labrenz M."/>
            <person name="Spormann A.M."/>
            <person name="Op Den Camp H."/>
            <person name="Overmann J."/>
            <person name="Amann R."/>
            <person name="Jetten M.S.M."/>
            <person name="Mascher T."/>
            <person name="Medema M.H."/>
            <person name="Devos D.P."/>
            <person name="Kaster A.-K."/>
            <person name="Ovreas L."/>
            <person name="Rohde M."/>
            <person name="Galperin M.Y."/>
            <person name="Jogler C."/>
        </authorList>
    </citation>
    <scope>NUCLEOTIDE SEQUENCE [LARGE SCALE GENOMIC DNA]</scope>
    <source>
        <strain evidence="2 3">Poly59</strain>
    </source>
</reference>
<dbReference type="EMBL" id="SJPX01000003">
    <property type="protein sequence ID" value="TWU51448.1"/>
    <property type="molecule type" value="Genomic_DNA"/>
</dbReference>